<evidence type="ECO:0000256" key="1">
    <source>
        <dbReference type="SAM" id="MobiDB-lite"/>
    </source>
</evidence>
<gene>
    <name evidence="3" type="ORF">GGD41_004159</name>
</gene>
<accession>A0A7Y9WA31</accession>
<dbReference type="Gene3D" id="3.40.630.30">
    <property type="match status" value="1"/>
</dbReference>
<organism evidence="3 4">
    <name type="scientific">Paraburkholderia bryophila</name>
    <dbReference type="NCBI Taxonomy" id="420952"/>
    <lineage>
        <taxon>Bacteria</taxon>
        <taxon>Pseudomonadati</taxon>
        <taxon>Pseudomonadota</taxon>
        <taxon>Betaproteobacteria</taxon>
        <taxon>Burkholderiales</taxon>
        <taxon>Burkholderiaceae</taxon>
        <taxon>Paraburkholderia</taxon>
    </lineage>
</organism>
<feature type="compositionally biased region" description="Low complexity" evidence="1">
    <location>
        <begin position="37"/>
        <end position="52"/>
    </location>
</feature>
<dbReference type="GO" id="GO:0016740">
    <property type="term" value="F:transferase activity"/>
    <property type="evidence" value="ECO:0007669"/>
    <property type="project" value="UniProtKB-KW"/>
</dbReference>
<dbReference type="RefSeq" id="WP_179713518.1">
    <property type="nucleotide sequence ID" value="NZ_JACCAU010000001.1"/>
</dbReference>
<evidence type="ECO:0000313" key="3">
    <source>
        <dbReference type="EMBL" id="NYH16931.1"/>
    </source>
</evidence>
<feature type="region of interest" description="Disordered" evidence="1">
    <location>
        <begin position="31"/>
        <end position="54"/>
    </location>
</feature>
<dbReference type="InterPro" id="IPR016181">
    <property type="entry name" value="Acyl_CoA_acyltransferase"/>
</dbReference>
<keyword evidence="3" id="KW-0808">Transferase</keyword>
<evidence type="ECO:0000313" key="4">
    <source>
        <dbReference type="Proteomes" id="UP000572540"/>
    </source>
</evidence>
<protein>
    <submittedName>
        <fullName evidence="3">CelD/BcsL family acetyltransferase involved in cellulose biosynthesis</fullName>
    </submittedName>
</protein>
<comment type="caution">
    <text evidence="3">The sequence shown here is derived from an EMBL/GenBank/DDBJ whole genome shotgun (WGS) entry which is preliminary data.</text>
</comment>
<evidence type="ECO:0000259" key="2">
    <source>
        <dbReference type="Pfam" id="PF13480"/>
    </source>
</evidence>
<dbReference type="Proteomes" id="UP000572540">
    <property type="component" value="Unassembled WGS sequence"/>
</dbReference>
<dbReference type="Pfam" id="PF13480">
    <property type="entry name" value="Acetyltransf_6"/>
    <property type="match status" value="1"/>
</dbReference>
<dbReference type="InterPro" id="IPR038740">
    <property type="entry name" value="BioF2-like_GNAT_dom"/>
</dbReference>
<dbReference type="AlphaFoldDB" id="A0A7Y9WA31"/>
<dbReference type="EMBL" id="JACCAU010000001">
    <property type="protein sequence ID" value="NYH16931.1"/>
    <property type="molecule type" value="Genomic_DNA"/>
</dbReference>
<sequence length="433" mass="48094">MLSESVFTHAGDASCPRRTCARVSTSGFPGANVDAITQTEQSTQSTSNTPSTRHYDIISDEDDFRALQPEWDALWLKAHGYYYQSFNFCWLAWKHVTKPHGRGLKCIVCREAGQLVMIWPLETVKRVLWTYLVPLGPEGGDYTSVLVENDAATAARVEGAWDTARRRCGADFIHLPYVRNTLDLHRLVTQERHVLFAEAHNASAAKLRGQGTWDEYCSSLGTLFGKRPGTFANRLSKEGEVAVRVMDSSEESETAAIIEWMFNCKRSWSDRVGKRSVWLDSPEFERFLGKLIYSADVPSMARLIVVTLDEALVAGIIVSLGNPWASAIFAGYDPYFGKCCPGLIAVEQCVKWAFDNGYDLDFGVGIERFKSYWSRDEASTAWTVQIVNSTWGLLAVRARRGARSVAERVKALRHGSTPAPEADGGAAVRAGET</sequence>
<dbReference type="SUPFAM" id="SSF55729">
    <property type="entry name" value="Acyl-CoA N-acyltransferases (Nat)"/>
    <property type="match status" value="1"/>
</dbReference>
<feature type="region of interest" description="Disordered" evidence="1">
    <location>
        <begin position="414"/>
        <end position="433"/>
    </location>
</feature>
<reference evidence="3 4" key="1">
    <citation type="submission" date="2020-07" db="EMBL/GenBank/DDBJ databases">
        <title>Exploring microbial biodiversity for novel pathways involved in the catabolism of aromatic compounds derived from lignin.</title>
        <authorList>
            <person name="Elkins J."/>
        </authorList>
    </citation>
    <scope>NUCLEOTIDE SEQUENCE [LARGE SCALE GENOMIC DNA]</scope>
    <source>
        <strain evidence="3 4">H2C3B</strain>
    </source>
</reference>
<feature type="domain" description="BioF2-like acetyltransferase" evidence="2">
    <location>
        <begin position="233"/>
        <end position="371"/>
    </location>
</feature>
<proteinExistence type="predicted"/>
<name>A0A7Y9WA31_9BURK</name>